<dbReference type="RefSeq" id="WP_007257987.1">
    <property type="nucleotide sequence ID" value="NZ_AOHZ01000015.1"/>
</dbReference>
<accession>L9XHB1</accession>
<sequence length="194" mass="20849">MTFSVETGDDEPTPGSNTLVLGPRPSARDLVTRVEQARANTRAAAPLVVVTVRHSVESILEAWQAETGSIPPQLHVIDVGETIRSAAAAREPSTHQLCGATVSVVADDDLPGLQTAITTALDRWDDQEPPWLWLDGVTDLVVHHGLQTAFRFLHVITVRVRATGAIGYYTAVEGEHTDVAVTTLAQLCDELLEG</sequence>
<feature type="region of interest" description="Disordered" evidence="1">
    <location>
        <begin position="1"/>
        <end position="24"/>
    </location>
</feature>
<protein>
    <submittedName>
        <fullName evidence="2">Uncharacterized protein</fullName>
    </submittedName>
</protein>
<dbReference type="EMBL" id="AOHZ01000015">
    <property type="protein sequence ID" value="ELY61129.1"/>
    <property type="molecule type" value="Genomic_DNA"/>
</dbReference>
<dbReference type="OrthoDB" id="109251at2157"/>
<dbReference type="Pfam" id="PF24336">
    <property type="entry name" value="DUF7504"/>
    <property type="match status" value="1"/>
</dbReference>
<dbReference type="Proteomes" id="UP000011602">
    <property type="component" value="Unassembled WGS sequence"/>
</dbReference>
<evidence type="ECO:0000313" key="2">
    <source>
        <dbReference type="EMBL" id="ELY61129.1"/>
    </source>
</evidence>
<reference evidence="2 3" key="1">
    <citation type="journal article" date="2014" name="PLoS Genet.">
        <title>Phylogenetically driven sequencing of extremely halophilic archaea reveals strategies for static and dynamic osmo-response.</title>
        <authorList>
            <person name="Becker E.A."/>
            <person name="Seitzer P.M."/>
            <person name="Tritt A."/>
            <person name="Larsen D."/>
            <person name="Krusor M."/>
            <person name="Yao A.I."/>
            <person name="Wu D."/>
            <person name="Madern D."/>
            <person name="Eisen J.A."/>
            <person name="Darling A.E."/>
            <person name="Facciotti M.T."/>
        </authorList>
    </citation>
    <scope>NUCLEOTIDE SEQUENCE [LARGE SCALE GENOMIC DNA]</scope>
    <source>
        <strain evidence="2 3">JCM 12255</strain>
    </source>
</reference>
<keyword evidence="3" id="KW-1185">Reference proteome</keyword>
<dbReference type="InterPro" id="IPR055927">
    <property type="entry name" value="DUF7504"/>
</dbReference>
<proteinExistence type="predicted"/>
<dbReference type="AlphaFoldDB" id="L9XHB1"/>
<gene>
    <name evidence="2" type="ORF">C493_03385</name>
</gene>
<dbReference type="eggNOG" id="arCOG02452">
    <property type="taxonomic scope" value="Archaea"/>
</dbReference>
<evidence type="ECO:0000256" key="1">
    <source>
        <dbReference type="SAM" id="MobiDB-lite"/>
    </source>
</evidence>
<name>L9XHB1_9EURY</name>
<organism evidence="2 3">
    <name type="scientific">Natronolimnohabitans innermongolicus JCM 12255</name>
    <dbReference type="NCBI Taxonomy" id="1227499"/>
    <lineage>
        <taxon>Archaea</taxon>
        <taxon>Methanobacteriati</taxon>
        <taxon>Methanobacteriota</taxon>
        <taxon>Stenosarchaea group</taxon>
        <taxon>Halobacteria</taxon>
        <taxon>Halobacteriales</taxon>
        <taxon>Natrialbaceae</taxon>
        <taxon>Natronolimnohabitans</taxon>
    </lineage>
</organism>
<evidence type="ECO:0000313" key="3">
    <source>
        <dbReference type="Proteomes" id="UP000011602"/>
    </source>
</evidence>
<comment type="caution">
    <text evidence="2">The sequence shown here is derived from an EMBL/GenBank/DDBJ whole genome shotgun (WGS) entry which is preliminary data.</text>
</comment>